<dbReference type="PANTHER" id="PTHR34309:SF10">
    <property type="entry name" value="SLR1406 PROTEIN"/>
    <property type="match status" value="1"/>
</dbReference>
<dbReference type="PANTHER" id="PTHR34309">
    <property type="entry name" value="SLR1406 PROTEIN"/>
    <property type="match status" value="1"/>
</dbReference>
<feature type="signal peptide" evidence="1">
    <location>
        <begin position="1"/>
        <end position="22"/>
    </location>
</feature>
<dbReference type="SUPFAM" id="SSF143744">
    <property type="entry name" value="GlcG-like"/>
    <property type="match status" value="1"/>
</dbReference>
<name>A0AA37IFY9_9BURK</name>
<dbReference type="Proteomes" id="UP001055111">
    <property type="component" value="Unassembled WGS sequence"/>
</dbReference>
<organism evidence="2 3">
    <name type="scientific">Caballeronia novacaledonica</name>
    <dbReference type="NCBI Taxonomy" id="1544861"/>
    <lineage>
        <taxon>Bacteria</taxon>
        <taxon>Pseudomonadati</taxon>
        <taxon>Pseudomonadota</taxon>
        <taxon>Betaproteobacteria</taxon>
        <taxon>Burkholderiales</taxon>
        <taxon>Burkholderiaceae</taxon>
        <taxon>Caballeronia</taxon>
    </lineage>
</organism>
<evidence type="ECO:0000313" key="3">
    <source>
        <dbReference type="Proteomes" id="UP001055111"/>
    </source>
</evidence>
<dbReference type="InterPro" id="IPR052517">
    <property type="entry name" value="GlcG_carb_metab_protein"/>
</dbReference>
<evidence type="ECO:0000256" key="1">
    <source>
        <dbReference type="SAM" id="SignalP"/>
    </source>
</evidence>
<dbReference type="RefSeq" id="WP_238216033.1">
    <property type="nucleotide sequence ID" value="NZ_BPUS01000019.1"/>
</dbReference>
<proteinExistence type="predicted"/>
<dbReference type="InterPro" id="IPR005624">
    <property type="entry name" value="PduO/GlcC-like"/>
</dbReference>
<dbReference type="InterPro" id="IPR038084">
    <property type="entry name" value="PduO/GlcC-like_sf"/>
</dbReference>
<protein>
    <submittedName>
        <fullName evidence="2">Heme-binding protein</fullName>
    </submittedName>
</protein>
<gene>
    <name evidence="2" type="ORF">CBA19CS42_30645</name>
</gene>
<accession>A0AA37IFY9</accession>
<reference evidence="2" key="1">
    <citation type="submission" date="2022-09" db="EMBL/GenBank/DDBJ databases">
        <title>Isolation and characterization of 3-chlorobenzoate degrading bacteria from soils in Shizuoka.</title>
        <authorList>
            <person name="Ifat A."/>
            <person name="Ogawa N."/>
            <person name="Kimbara K."/>
            <person name="Moriuchi R."/>
            <person name="Dohra H."/>
            <person name="Shintani M."/>
        </authorList>
    </citation>
    <scope>NUCLEOTIDE SEQUENCE</scope>
    <source>
        <strain evidence="2">19CS4-2</strain>
    </source>
</reference>
<feature type="chain" id="PRO_5041209222" evidence="1">
    <location>
        <begin position="23"/>
        <end position="177"/>
    </location>
</feature>
<evidence type="ECO:0000313" key="2">
    <source>
        <dbReference type="EMBL" id="GJH28967.1"/>
    </source>
</evidence>
<dbReference type="AlphaFoldDB" id="A0AA37IFY9"/>
<dbReference type="Gene3D" id="3.30.450.150">
    <property type="entry name" value="Haem-degrading domain"/>
    <property type="match status" value="1"/>
</dbReference>
<keyword evidence="1" id="KW-0732">Signal</keyword>
<dbReference type="Pfam" id="PF03928">
    <property type="entry name" value="HbpS-like"/>
    <property type="match status" value="1"/>
</dbReference>
<sequence length="177" mass="18518">MKFAKLAALLTGASIASMSVLAQQAAQPQTPSPYHYTLPLSIAVEAAQEALRVCEQNHYWSTVTVVDMDGIPQVVLRGDHAPVATGESSFRKAFTVITLGPEFGFDRSSGFFELLKKNQFAPQLATVKNVIALPGAVAFKVHGEIVGALGIGGAPGGDKDEVCAAAGVAKVADRLPQ</sequence>
<comment type="caution">
    <text evidence="2">The sequence shown here is derived from an EMBL/GenBank/DDBJ whole genome shotgun (WGS) entry which is preliminary data.</text>
</comment>
<dbReference type="EMBL" id="BPUS01000019">
    <property type="protein sequence ID" value="GJH28967.1"/>
    <property type="molecule type" value="Genomic_DNA"/>
</dbReference>